<dbReference type="AlphaFoldDB" id="A0A8J5F970"/>
<dbReference type="PANTHER" id="PTHR14000:SF6">
    <property type="entry name" value="OS02G0631200 PROTEIN"/>
    <property type="match status" value="1"/>
</dbReference>
<name>A0A8J5F970_ZINOF</name>
<accession>A0A8J5F970</accession>
<protein>
    <recommendedName>
        <fullName evidence="3">Myb-like domain-containing protein</fullName>
    </recommendedName>
</protein>
<evidence type="ECO:0008006" key="3">
    <source>
        <dbReference type="Google" id="ProtNLM"/>
    </source>
</evidence>
<reference evidence="1 2" key="1">
    <citation type="submission" date="2020-08" db="EMBL/GenBank/DDBJ databases">
        <title>Plant Genome Project.</title>
        <authorList>
            <person name="Zhang R.-G."/>
        </authorList>
    </citation>
    <scope>NUCLEOTIDE SEQUENCE [LARGE SCALE GENOMIC DNA]</scope>
    <source>
        <tissue evidence="1">Rhizome</tissue>
    </source>
</reference>
<gene>
    <name evidence="1" type="ORF">ZIOFF_059204</name>
</gene>
<proteinExistence type="predicted"/>
<dbReference type="Proteomes" id="UP000734854">
    <property type="component" value="Unassembled WGS sequence"/>
</dbReference>
<dbReference type="PANTHER" id="PTHR14000">
    <property type="entry name" value="FINGER CCCH DOMAIN PROTEIN, PUTATIVE (DUF3755)-RELATED"/>
    <property type="match status" value="1"/>
</dbReference>
<evidence type="ECO:0000313" key="1">
    <source>
        <dbReference type="EMBL" id="KAG6482572.1"/>
    </source>
</evidence>
<evidence type="ECO:0000313" key="2">
    <source>
        <dbReference type="Proteomes" id="UP000734854"/>
    </source>
</evidence>
<keyword evidence="2" id="KW-1185">Reference proteome</keyword>
<sequence length="363" mass="40172">MHKRELLKDVQSPAKECGLGCLLHNMEDESAIVLLLLVATQLHFASIAMAADSNMGSYQANLPSSFHHPLMVSFQSGAINSLSGMVSDDICSLGGKNNIVGQFDSLGSGLINHMDAMTSIQYSAGSVIHEPVPGFEHVSGSPANWSQEEIEILHVGLIKYSYLMGIRKYIKISAMLRKKTIRDVALMCQSITHKETGKRQKMKEYYAAGKTKDMLDKMGSPSSTANISMAPKLLTGNHMKIQDSIPSEAPSLEHILDENNKLMDEIAKNIDRGMLEENINLFHYVKNNISIIENRISVMSTTINKFPGSMRQMPILRVSINDELLASLINHTNNNITGALPMNNYQLDTICITPNIRGFREHT</sequence>
<comment type="caution">
    <text evidence="1">The sequence shown here is derived from an EMBL/GenBank/DDBJ whole genome shotgun (WGS) entry which is preliminary data.</text>
</comment>
<organism evidence="1 2">
    <name type="scientific">Zingiber officinale</name>
    <name type="common">Ginger</name>
    <name type="synonym">Amomum zingiber</name>
    <dbReference type="NCBI Taxonomy" id="94328"/>
    <lineage>
        <taxon>Eukaryota</taxon>
        <taxon>Viridiplantae</taxon>
        <taxon>Streptophyta</taxon>
        <taxon>Embryophyta</taxon>
        <taxon>Tracheophyta</taxon>
        <taxon>Spermatophyta</taxon>
        <taxon>Magnoliopsida</taxon>
        <taxon>Liliopsida</taxon>
        <taxon>Zingiberales</taxon>
        <taxon>Zingiberaceae</taxon>
        <taxon>Zingiber</taxon>
    </lineage>
</organism>
<dbReference type="EMBL" id="JACMSC010000016">
    <property type="protein sequence ID" value="KAG6482572.1"/>
    <property type="molecule type" value="Genomic_DNA"/>
</dbReference>